<organism evidence="1">
    <name type="scientific">marine sediment metagenome</name>
    <dbReference type="NCBI Taxonomy" id="412755"/>
    <lineage>
        <taxon>unclassified sequences</taxon>
        <taxon>metagenomes</taxon>
        <taxon>ecological metagenomes</taxon>
    </lineage>
</organism>
<sequence>GMSVFMVEKDTPGFTTENPYGLITDDIALAKEVLNRND</sequence>
<protein>
    <submittedName>
        <fullName evidence="1">Uncharacterized protein</fullName>
    </submittedName>
</protein>
<feature type="non-terminal residue" evidence="1">
    <location>
        <position position="1"/>
    </location>
</feature>
<comment type="caution">
    <text evidence="1">The sequence shown here is derived from an EMBL/GenBank/DDBJ whole genome shotgun (WGS) entry which is preliminary data.</text>
</comment>
<evidence type="ECO:0000313" key="1">
    <source>
        <dbReference type="EMBL" id="GAH22628.1"/>
    </source>
</evidence>
<gene>
    <name evidence="1" type="ORF">S01H4_66335</name>
</gene>
<name>X1FPD7_9ZZZZ</name>
<dbReference type="AlphaFoldDB" id="X1FPD7"/>
<accession>X1FPD7</accession>
<dbReference type="EMBL" id="BART01041034">
    <property type="protein sequence ID" value="GAH22628.1"/>
    <property type="molecule type" value="Genomic_DNA"/>
</dbReference>
<proteinExistence type="predicted"/>
<reference evidence="1" key="1">
    <citation type="journal article" date="2014" name="Front. Microbiol.">
        <title>High frequency of phylogenetically diverse reductive dehalogenase-homologous genes in deep subseafloor sedimentary metagenomes.</title>
        <authorList>
            <person name="Kawai M."/>
            <person name="Futagami T."/>
            <person name="Toyoda A."/>
            <person name="Takaki Y."/>
            <person name="Nishi S."/>
            <person name="Hori S."/>
            <person name="Arai W."/>
            <person name="Tsubouchi T."/>
            <person name="Morono Y."/>
            <person name="Uchiyama I."/>
            <person name="Ito T."/>
            <person name="Fujiyama A."/>
            <person name="Inagaki F."/>
            <person name="Takami H."/>
        </authorList>
    </citation>
    <scope>NUCLEOTIDE SEQUENCE</scope>
    <source>
        <strain evidence="1">Expedition CK06-06</strain>
    </source>
</reference>